<dbReference type="AlphaFoldDB" id="A0A9Q0AL22"/>
<gene>
    <name evidence="3" type="ORF">JX265_010112</name>
</gene>
<proteinExistence type="predicted"/>
<dbReference type="PANTHER" id="PTHR38788">
    <property type="entry name" value="CLR5 DOMAIN-CONTAINING PROTEIN"/>
    <property type="match status" value="1"/>
</dbReference>
<feature type="region of interest" description="Disordered" evidence="1">
    <location>
        <begin position="455"/>
        <end position="502"/>
    </location>
</feature>
<sequence length="502" mass="56633">MIATAGVPETEMASVPIRAKNHWVATAEEWDAQKEQILHLYIELNKPLRQVADIMRQKHGFCASPKQYKHRFKVWGMRKNLTRNERDDVWLKAARGQAAQLPLVKGRQLGSQRLKNFIANRAEVRIVQPGLPESLKLAESAMRATVIYSEDWVKHMAIVKDDLAGVRTRGWWVDITSAATRIKDQPDSPAGFAMLNDCCSRFQSVLRYWDSNLVQCTYFALLSLANAGEEVARLFIKFAAELCAIELGPSHPFTMLWVSIHAMGISEARQAEVPILTAYFNIVLGNIDMGHPMWLTSKYFLGSFLYRAGAVDASTVLEMFASSLGQLSEHCAAGGKYARYWATWSNSLSTLTSEVDTTLGPHHDALLSICHVEEWDKNYQFTLDNIEIDVTQAFGATGEFVDRGTNAELFYRRSLDLALERKSRGDPRILKAYEDLESFYRRHSQFEAADAVRIESQNHRNSSDIQPSTRAKSHNGKGVKLEGTSDVKEAQTAKMKQRVKVK</sequence>
<dbReference type="Proteomes" id="UP000829685">
    <property type="component" value="Unassembled WGS sequence"/>
</dbReference>
<reference evidence="3" key="1">
    <citation type="submission" date="2021-03" db="EMBL/GenBank/DDBJ databases">
        <title>Revisited historic fungal species revealed as producer of novel bioactive compounds through whole genome sequencing and comparative genomics.</title>
        <authorList>
            <person name="Vignolle G.A."/>
            <person name="Hochenegger N."/>
            <person name="Mach R.L."/>
            <person name="Mach-Aigner A.R."/>
            <person name="Javad Rahimi M."/>
            <person name="Salim K.A."/>
            <person name="Chan C.M."/>
            <person name="Lim L.B.L."/>
            <person name="Cai F."/>
            <person name="Druzhinina I.S."/>
            <person name="U'Ren J.M."/>
            <person name="Derntl C."/>
        </authorList>
    </citation>
    <scope>NUCLEOTIDE SEQUENCE</scope>
    <source>
        <strain evidence="3">TUCIM 5799</strain>
    </source>
</reference>
<accession>A0A9Q0AL22</accession>
<dbReference type="PANTHER" id="PTHR38788:SF3">
    <property type="entry name" value="CLR5 DOMAIN-CONTAINING PROTEIN"/>
    <property type="match status" value="1"/>
</dbReference>
<dbReference type="InterPro" id="IPR025676">
    <property type="entry name" value="Clr5_dom"/>
</dbReference>
<protein>
    <recommendedName>
        <fullName evidence="2">Clr5 domain-containing protein</fullName>
    </recommendedName>
</protein>
<dbReference type="EMBL" id="JAFIMR010000032">
    <property type="protein sequence ID" value="KAI1860188.1"/>
    <property type="molecule type" value="Genomic_DNA"/>
</dbReference>
<feature type="domain" description="Clr5" evidence="2">
    <location>
        <begin position="27"/>
        <end position="79"/>
    </location>
</feature>
<comment type="caution">
    <text evidence="3">The sequence shown here is derived from an EMBL/GenBank/DDBJ whole genome shotgun (WGS) entry which is preliminary data.</text>
</comment>
<evidence type="ECO:0000256" key="1">
    <source>
        <dbReference type="SAM" id="MobiDB-lite"/>
    </source>
</evidence>
<organism evidence="3 4">
    <name type="scientific">Neoarthrinium moseri</name>
    <dbReference type="NCBI Taxonomy" id="1658444"/>
    <lineage>
        <taxon>Eukaryota</taxon>
        <taxon>Fungi</taxon>
        <taxon>Dikarya</taxon>
        <taxon>Ascomycota</taxon>
        <taxon>Pezizomycotina</taxon>
        <taxon>Sordariomycetes</taxon>
        <taxon>Xylariomycetidae</taxon>
        <taxon>Amphisphaeriales</taxon>
        <taxon>Apiosporaceae</taxon>
        <taxon>Neoarthrinium</taxon>
    </lineage>
</organism>
<evidence type="ECO:0000259" key="2">
    <source>
        <dbReference type="Pfam" id="PF14420"/>
    </source>
</evidence>
<feature type="compositionally biased region" description="Basic and acidic residues" evidence="1">
    <location>
        <begin position="479"/>
        <end position="491"/>
    </location>
</feature>
<name>A0A9Q0AL22_9PEZI</name>
<keyword evidence="4" id="KW-1185">Reference proteome</keyword>
<dbReference type="Pfam" id="PF14420">
    <property type="entry name" value="Clr5"/>
    <property type="match status" value="1"/>
</dbReference>
<evidence type="ECO:0000313" key="3">
    <source>
        <dbReference type="EMBL" id="KAI1860188.1"/>
    </source>
</evidence>
<evidence type="ECO:0000313" key="4">
    <source>
        <dbReference type="Proteomes" id="UP000829685"/>
    </source>
</evidence>